<organism evidence="2 3">
    <name type="scientific">Puccinia triticina</name>
    <dbReference type="NCBI Taxonomy" id="208348"/>
    <lineage>
        <taxon>Eukaryota</taxon>
        <taxon>Fungi</taxon>
        <taxon>Dikarya</taxon>
        <taxon>Basidiomycota</taxon>
        <taxon>Pucciniomycotina</taxon>
        <taxon>Pucciniomycetes</taxon>
        <taxon>Pucciniales</taxon>
        <taxon>Pucciniaceae</taxon>
        <taxon>Puccinia</taxon>
    </lineage>
</organism>
<feature type="compositionally biased region" description="Low complexity" evidence="1">
    <location>
        <begin position="414"/>
        <end position="437"/>
    </location>
</feature>
<feature type="compositionally biased region" description="Polar residues" evidence="1">
    <location>
        <begin position="842"/>
        <end position="860"/>
    </location>
</feature>
<proteinExistence type="predicted"/>
<feature type="region of interest" description="Disordered" evidence="1">
    <location>
        <begin position="643"/>
        <end position="668"/>
    </location>
</feature>
<evidence type="ECO:0000313" key="3">
    <source>
        <dbReference type="Proteomes" id="UP001164743"/>
    </source>
</evidence>
<dbReference type="Proteomes" id="UP001164743">
    <property type="component" value="Chromosome 13A"/>
</dbReference>
<feature type="compositionally biased region" description="Basic residues" evidence="1">
    <location>
        <begin position="580"/>
        <end position="589"/>
    </location>
</feature>
<feature type="region of interest" description="Disordered" evidence="1">
    <location>
        <begin position="761"/>
        <end position="819"/>
    </location>
</feature>
<accession>A0ABY7D3L0</accession>
<evidence type="ECO:0000313" key="2">
    <source>
        <dbReference type="EMBL" id="WAQ90857.1"/>
    </source>
</evidence>
<dbReference type="EMBL" id="CP110433">
    <property type="protein sequence ID" value="WAQ90857.1"/>
    <property type="molecule type" value="Genomic_DNA"/>
</dbReference>
<evidence type="ECO:0008006" key="4">
    <source>
        <dbReference type="Google" id="ProtNLM"/>
    </source>
</evidence>
<feature type="region of interest" description="Disordered" evidence="1">
    <location>
        <begin position="555"/>
        <end position="627"/>
    </location>
</feature>
<feature type="region of interest" description="Disordered" evidence="1">
    <location>
        <begin position="693"/>
        <end position="744"/>
    </location>
</feature>
<keyword evidence="3" id="KW-1185">Reference proteome</keyword>
<feature type="region of interest" description="Disordered" evidence="1">
    <location>
        <begin position="1"/>
        <end position="37"/>
    </location>
</feature>
<gene>
    <name evidence="2" type="ORF">PtA15_13A257</name>
</gene>
<evidence type="ECO:0000256" key="1">
    <source>
        <dbReference type="SAM" id="MobiDB-lite"/>
    </source>
</evidence>
<feature type="region of interest" description="Disordered" evidence="1">
    <location>
        <begin position="85"/>
        <end position="480"/>
    </location>
</feature>
<protein>
    <recommendedName>
        <fullName evidence="4">LEM domain-containing protein</fullName>
    </recommendedName>
</protein>
<feature type="compositionally biased region" description="Pro residues" evidence="1">
    <location>
        <begin position="1110"/>
        <end position="1119"/>
    </location>
</feature>
<feature type="compositionally biased region" description="Basic residues" evidence="1">
    <location>
        <begin position="1"/>
        <end position="12"/>
    </location>
</feature>
<sequence length="1535" mass="171130">MPPTLRPRHRTNSARTPPPISDVQNLQSETHSRKRQFESATDFLPIGPAELRRKLTILGIPYRPHARPTTLIKLYKGYLAKQTATRRRLENSVSTEPIANPYPPSLKVTVASTSDIPNKTNRNILEAGPPHGKSTPKTQNHRKYRNPEESPEDSPPTAQLCHTEAESEPPDQVPNTSKASKKRFPANPSQLTPPACLKSAYPSKKARLDESCDTNLPSQRCHAGRSSTRRTRPPRRQKTRNTTDKEPLGGKPANWRSGSFTFTTQSSHENSPKCVTQTPTKSPDRSSKKSPNVSTSGYVESSSPDESEYIRSYLNPPRPANHTSKSPTPEPTRHRPNRRQKTHTDPTNELAVDSLVDPSSNSVPCIYNSPTLPKHTRICAAPPDRHPKKFPNASTSIRDGASSPVESDRVHSTSNSPSCPANHSPNSSSPRSSQPFLPATPICNGSRSPVESGSAQSPVESQSAQSTPKLSSAVDDCPVDNKSTPVALNLTCSGDPPASAKRKEVSVARWPRPSQLIPAQVRGILQLHHVPYDPFDDPVTLARLYRNLYEAHMSEFPNKKTRRQSKHPTKLNNATNVPDRHRRRKSKRQNCKDPTKVNFIPSLPRPEGPSFPRESELERPSNTPSTILKDFCSRAATTKSACVLSNSNTPPQRRRHKSIIDSTDDDEPPKIICAEEARNIGATGNLIPELNAPFSTAENLPDSADQNAENLSSKHKAELDQLPSPPQRRRHKSIIYSTDDDEPPEITCVEEARNIGATGTLIPELNSPFSTAENLPDSADQNAENLSSKRKAELDRPPSPPQRRRHKSIIDSTDDDEPPEITCVEEARTIGATGTLIPKLNSPFSTAENLPDSADQNAENLSVSKRKAELDRLPSSNYLTIGGIKSYLDKFNVKHNPKASKGRLIKLYDAMKEKHDRHTSSKSRKRPRKGIQSRPSCVSSDSEDDRKSQPSITQRRQRQIRSRQKYASADGSYNFILQRSPSTLQLVEPTELPQNSLPNLDIASTQPPCSPVEMENRSASIAPDFRPSESQGINLFESHILPKTFIQLLEPPEPPVDLPPITSPRSICHNINSPPPNQLAIPQLPPQNLPEDLPPIASPRYLYRDVNYPPPIPQLPPPHHSSTTAAKNQSPTPAAETACRYETSSTRQDPEDVNNWRNQVLPDAPNNGEINLAHNKSSIQSQLLHAFKEFVSGYTDTNHQIVKKLDEIIVTLKDLNLQPSSPRSSSRHTPHPLTPASPIRNSSCTTTPRRGGTFLKLIWTHVSTLLGTRRSRLPHPSRPANEEDSRVEFSDEGVDSDPNYPYPGGPGHPSASKETLEIIWNMMQDKGIQSFRPNFSKPYDSHENKPLWDFAVESFVELVRCNEYNAMESKEQIEKAIYIHVNKRLRQRYSKENNWEEAQRDEAAKNLRRSSRLNNRLAFLDNLPGFRSLAPIVQACCSNDDTDEEASQPIQKSYRKKQPKLCVARPIPWRHSQISRLMITLDTLMARAAESTPKGPSGAAAQIRRRDTFLHHIIQALQMHPNPVKPLIEKLQKLL</sequence>
<feature type="compositionally biased region" description="Basic residues" evidence="1">
    <location>
        <begin position="559"/>
        <end position="569"/>
    </location>
</feature>
<feature type="compositionally biased region" description="Polar residues" evidence="1">
    <location>
        <begin position="443"/>
        <end position="470"/>
    </location>
</feature>
<feature type="compositionally biased region" description="Polar residues" evidence="1">
    <location>
        <begin position="357"/>
        <end position="371"/>
    </location>
</feature>
<feature type="compositionally biased region" description="Polar residues" evidence="1">
    <location>
        <begin position="289"/>
        <end position="304"/>
    </location>
</feature>
<feature type="region of interest" description="Disordered" evidence="1">
    <location>
        <begin position="1270"/>
        <end position="1311"/>
    </location>
</feature>
<dbReference type="RefSeq" id="XP_053026412.1">
    <property type="nucleotide sequence ID" value="XM_053162436.1"/>
</dbReference>
<name>A0ABY7D3L0_9BASI</name>
<dbReference type="GeneID" id="77803331"/>
<reference evidence="2" key="1">
    <citation type="submission" date="2022-10" db="EMBL/GenBank/DDBJ databases">
        <title>Puccinia triticina Genome sequencing and assembly.</title>
        <authorList>
            <person name="Li C."/>
        </authorList>
    </citation>
    <scope>NUCLEOTIDE SEQUENCE</scope>
    <source>
        <strain evidence="2">Pt15</strain>
    </source>
</reference>
<feature type="region of interest" description="Disordered" evidence="1">
    <location>
        <begin position="911"/>
        <end position="966"/>
    </location>
</feature>
<feature type="compositionally biased region" description="Polar residues" evidence="1">
    <location>
        <begin position="110"/>
        <end position="123"/>
    </location>
</feature>
<feature type="region of interest" description="Disordered" evidence="1">
    <location>
        <begin position="840"/>
        <end position="860"/>
    </location>
</feature>
<feature type="region of interest" description="Disordered" evidence="1">
    <location>
        <begin position="1110"/>
        <end position="1154"/>
    </location>
</feature>
<feature type="compositionally biased region" description="Polar residues" evidence="1">
    <location>
        <begin position="693"/>
        <end position="711"/>
    </location>
</feature>
<feature type="region of interest" description="Disordered" evidence="1">
    <location>
        <begin position="1218"/>
        <end position="1247"/>
    </location>
</feature>
<feature type="compositionally biased region" description="Polar residues" evidence="1">
    <location>
        <begin position="1120"/>
        <end position="1132"/>
    </location>
</feature>
<feature type="compositionally biased region" description="Polar residues" evidence="1">
    <location>
        <begin position="256"/>
        <end position="281"/>
    </location>
</feature>
<feature type="compositionally biased region" description="Basic residues" evidence="1">
    <location>
        <begin position="955"/>
        <end position="964"/>
    </location>
</feature>
<feature type="compositionally biased region" description="Basic residues" evidence="1">
    <location>
        <begin position="227"/>
        <end position="239"/>
    </location>
</feature>
<feature type="compositionally biased region" description="Basic residues" evidence="1">
    <location>
        <begin position="920"/>
        <end position="931"/>
    </location>
</feature>
<feature type="compositionally biased region" description="Basic and acidic residues" evidence="1">
    <location>
        <begin position="1280"/>
        <end position="1289"/>
    </location>
</feature>
<feature type="compositionally biased region" description="Polar residues" evidence="1">
    <location>
        <begin position="767"/>
        <end position="786"/>
    </location>
</feature>